<dbReference type="Gene3D" id="3.30.200.20">
    <property type="entry name" value="Phosphorylase Kinase, domain 1"/>
    <property type="match status" value="1"/>
</dbReference>
<dbReference type="PANTHER" id="PTHR24351">
    <property type="entry name" value="RIBOSOMAL PROTEIN S6 KINASE"/>
    <property type="match status" value="1"/>
</dbReference>
<keyword evidence="5" id="KW-0067">ATP-binding</keyword>
<evidence type="ECO:0000259" key="6">
    <source>
        <dbReference type="PROSITE" id="PS51285"/>
    </source>
</evidence>
<keyword evidence="8" id="KW-1185">Reference proteome</keyword>
<evidence type="ECO:0000256" key="2">
    <source>
        <dbReference type="ARBA" id="ARBA00022679"/>
    </source>
</evidence>
<accession>A0A3P7SHM1</accession>
<keyword evidence="4" id="KW-0418">Kinase</keyword>
<name>A0A3P7SHM1_RODNA</name>
<evidence type="ECO:0000256" key="5">
    <source>
        <dbReference type="ARBA" id="ARBA00022840"/>
    </source>
</evidence>
<keyword evidence="2" id="KW-0808">Transferase</keyword>
<dbReference type="PROSITE" id="PS51285">
    <property type="entry name" value="AGC_KINASE_CTER"/>
    <property type="match status" value="1"/>
</dbReference>
<dbReference type="SMART" id="SM00133">
    <property type="entry name" value="S_TK_X"/>
    <property type="match status" value="1"/>
</dbReference>
<proteinExistence type="predicted"/>
<protein>
    <recommendedName>
        <fullName evidence="6">AGC-kinase C-terminal domain-containing protein</fullName>
    </recommendedName>
</protein>
<evidence type="ECO:0000256" key="1">
    <source>
        <dbReference type="ARBA" id="ARBA00022527"/>
    </source>
</evidence>
<dbReference type="Pfam" id="PF00433">
    <property type="entry name" value="Pkinase_C"/>
    <property type="match status" value="1"/>
</dbReference>
<keyword evidence="3" id="KW-0547">Nucleotide-binding</keyword>
<dbReference type="GO" id="GO:0004674">
    <property type="term" value="F:protein serine/threonine kinase activity"/>
    <property type="evidence" value="ECO:0007669"/>
    <property type="project" value="UniProtKB-KW"/>
</dbReference>
<reference evidence="7 8" key="1">
    <citation type="submission" date="2018-11" db="EMBL/GenBank/DDBJ databases">
        <authorList>
            <consortium name="Pathogen Informatics"/>
        </authorList>
    </citation>
    <scope>NUCLEOTIDE SEQUENCE [LARGE SCALE GENOMIC DNA]</scope>
</reference>
<dbReference type="InterPro" id="IPR000961">
    <property type="entry name" value="AGC-kinase_C"/>
</dbReference>
<evidence type="ECO:0000256" key="3">
    <source>
        <dbReference type="ARBA" id="ARBA00022741"/>
    </source>
</evidence>
<evidence type="ECO:0000313" key="8">
    <source>
        <dbReference type="Proteomes" id="UP000278807"/>
    </source>
</evidence>
<sequence>MQDPTDRLGCSPNSNFADIQNQPFFSSIDWVALEQKRVPPPFRPEETDEFSLIHFDPTFTNEEVCFTPDDPEIIRAIDQSEFDGFEYLNPLLIKTAETV</sequence>
<dbReference type="OrthoDB" id="63267at2759"/>
<evidence type="ECO:0000256" key="4">
    <source>
        <dbReference type="ARBA" id="ARBA00022777"/>
    </source>
</evidence>
<feature type="domain" description="AGC-kinase C-terminal" evidence="6">
    <location>
        <begin position="26"/>
        <end position="97"/>
    </location>
</feature>
<dbReference type="AlphaFoldDB" id="A0A3P7SHM1"/>
<dbReference type="Proteomes" id="UP000278807">
    <property type="component" value="Unassembled WGS sequence"/>
</dbReference>
<dbReference type="EMBL" id="UZAE01006997">
    <property type="protein sequence ID" value="VDO02284.1"/>
    <property type="molecule type" value="Genomic_DNA"/>
</dbReference>
<evidence type="ECO:0000313" key="7">
    <source>
        <dbReference type="EMBL" id="VDO02284.1"/>
    </source>
</evidence>
<dbReference type="Gene3D" id="1.10.510.10">
    <property type="entry name" value="Transferase(Phosphotransferase) domain 1"/>
    <property type="match status" value="1"/>
</dbReference>
<keyword evidence="1" id="KW-0723">Serine/threonine-protein kinase</keyword>
<gene>
    <name evidence="7" type="ORF">HNAJ_LOCUS6424</name>
</gene>
<dbReference type="InterPro" id="IPR017892">
    <property type="entry name" value="Pkinase_C"/>
</dbReference>
<organism evidence="7 8">
    <name type="scientific">Rodentolepis nana</name>
    <name type="common">Dwarf tapeworm</name>
    <name type="synonym">Hymenolepis nana</name>
    <dbReference type="NCBI Taxonomy" id="102285"/>
    <lineage>
        <taxon>Eukaryota</taxon>
        <taxon>Metazoa</taxon>
        <taxon>Spiralia</taxon>
        <taxon>Lophotrochozoa</taxon>
        <taxon>Platyhelminthes</taxon>
        <taxon>Cestoda</taxon>
        <taxon>Eucestoda</taxon>
        <taxon>Cyclophyllidea</taxon>
        <taxon>Hymenolepididae</taxon>
        <taxon>Rodentolepis</taxon>
    </lineage>
</organism>
<dbReference type="GO" id="GO:0005524">
    <property type="term" value="F:ATP binding"/>
    <property type="evidence" value="ECO:0007669"/>
    <property type="project" value="UniProtKB-KW"/>
</dbReference>